<dbReference type="EMBL" id="PIFK01000110">
    <property type="protein sequence ID" value="PTP17893.1"/>
    <property type="molecule type" value="Genomic_DNA"/>
</dbReference>
<dbReference type="GO" id="GO:0030288">
    <property type="term" value="C:outer membrane-bounded periplasmic space"/>
    <property type="evidence" value="ECO:0007669"/>
    <property type="project" value="TreeGrafter"/>
</dbReference>
<evidence type="ECO:0000313" key="2">
    <source>
        <dbReference type="EMBL" id="PTP17893.1"/>
    </source>
</evidence>
<organism evidence="2 3">
    <name type="scientific">Vibrio splendidus</name>
    <dbReference type="NCBI Taxonomy" id="29497"/>
    <lineage>
        <taxon>Bacteria</taxon>
        <taxon>Pseudomonadati</taxon>
        <taxon>Pseudomonadota</taxon>
        <taxon>Gammaproteobacteria</taxon>
        <taxon>Vibrionales</taxon>
        <taxon>Vibrionaceae</taxon>
        <taxon>Vibrio</taxon>
    </lineage>
</organism>
<dbReference type="Gene3D" id="3.60.21.10">
    <property type="match status" value="1"/>
</dbReference>
<dbReference type="AlphaFoldDB" id="A0A2T5EF05"/>
<comment type="caution">
    <text evidence="2">The sequence shown here is derived from an EMBL/GenBank/DDBJ whole genome shotgun (WGS) entry which is preliminary data.</text>
</comment>
<sequence length="87" mass="9440">MKRHILSSAILLSLAFPTFAADGDIHDVTILGTSDIHGHFMAWDYAADKLNTRGSLSQIATKVGEIRKEQSNIILVDAGDTIQGNFV</sequence>
<evidence type="ECO:0000313" key="3">
    <source>
        <dbReference type="Proteomes" id="UP000244197"/>
    </source>
</evidence>
<dbReference type="InterPro" id="IPR029052">
    <property type="entry name" value="Metallo-depent_PP-like"/>
</dbReference>
<evidence type="ECO:0000256" key="1">
    <source>
        <dbReference type="SAM" id="SignalP"/>
    </source>
</evidence>
<dbReference type="GO" id="GO:0016787">
    <property type="term" value="F:hydrolase activity"/>
    <property type="evidence" value="ECO:0007669"/>
    <property type="project" value="InterPro"/>
</dbReference>
<accession>A0A2T5EF05</accession>
<keyword evidence="1" id="KW-0732">Signal</keyword>
<dbReference type="PANTHER" id="PTHR11575">
    <property type="entry name" value="5'-NUCLEOTIDASE-RELATED"/>
    <property type="match status" value="1"/>
</dbReference>
<gene>
    <name evidence="2" type="ORF">CWO07_25380</name>
</gene>
<dbReference type="Proteomes" id="UP000244197">
    <property type="component" value="Unassembled WGS sequence"/>
</dbReference>
<dbReference type="SUPFAM" id="SSF56300">
    <property type="entry name" value="Metallo-dependent phosphatases"/>
    <property type="match status" value="1"/>
</dbReference>
<name>A0A2T5EF05_VIBSP</name>
<feature type="signal peptide" evidence="1">
    <location>
        <begin position="1"/>
        <end position="20"/>
    </location>
</feature>
<proteinExistence type="predicted"/>
<reference evidence="2 3" key="1">
    <citation type="submission" date="2017-11" db="EMBL/GenBank/DDBJ databases">
        <title>Population delineation of vibrios coincides with oyster pathogenicity.</title>
        <authorList>
            <person name="Bruto M."/>
            <person name="Labreuche Y."/>
            <person name="James A."/>
            <person name="Piel D."/>
            <person name="Chenivesse S."/>
            <person name="Petton B."/>
            <person name="Polz M.F."/>
            <person name="Le Roux F."/>
        </authorList>
    </citation>
    <scope>NUCLEOTIDE SEQUENCE [LARGE SCALE GENOMIC DNA]</scope>
    <source>
        <strain evidence="2 3">FF_144</strain>
    </source>
</reference>
<feature type="non-terminal residue" evidence="2">
    <location>
        <position position="87"/>
    </location>
</feature>
<dbReference type="InterPro" id="IPR006179">
    <property type="entry name" value="5_nucleotidase/apyrase"/>
</dbReference>
<protein>
    <submittedName>
        <fullName evidence="2">Bifunctional metallophosphatase/5'-nucleotidase</fullName>
    </submittedName>
</protein>
<dbReference type="PANTHER" id="PTHR11575:SF6">
    <property type="entry name" value="2',3'-CYCLIC-NUCLEOTIDE 2'-PHOSPHODIESTERASE_3'-NUCLEOTIDASE"/>
    <property type="match status" value="1"/>
</dbReference>
<feature type="chain" id="PRO_5015431227" evidence="1">
    <location>
        <begin position="21"/>
        <end position="87"/>
    </location>
</feature>
<dbReference type="GO" id="GO:0009166">
    <property type="term" value="P:nucleotide catabolic process"/>
    <property type="evidence" value="ECO:0007669"/>
    <property type="project" value="InterPro"/>
</dbReference>